<dbReference type="OrthoDB" id="9779724at2"/>
<evidence type="ECO:0000259" key="10">
    <source>
        <dbReference type="SMART" id="SM00965"/>
    </source>
</evidence>
<dbReference type="NCBIfam" id="TIGR02515">
    <property type="entry name" value="IV_pilus_PilQ"/>
    <property type="match status" value="1"/>
</dbReference>
<evidence type="ECO:0000256" key="8">
    <source>
        <dbReference type="RuleBase" id="RU004004"/>
    </source>
</evidence>
<comment type="subcellular location">
    <subcellularLocation>
        <location evidence="8">Cell outer membrane</location>
    </subcellularLocation>
    <subcellularLocation>
        <location evidence="1">Membrane</location>
    </subcellularLocation>
</comment>
<dbReference type="Pfam" id="PF03958">
    <property type="entry name" value="Secretin_N"/>
    <property type="match status" value="1"/>
</dbReference>
<evidence type="ECO:0000256" key="4">
    <source>
        <dbReference type="ARBA" id="ARBA00022927"/>
    </source>
</evidence>
<dbReference type="Pfam" id="PF07660">
    <property type="entry name" value="STN"/>
    <property type="match status" value="1"/>
</dbReference>
<dbReference type="Pfam" id="PF11741">
    <property type="entry name" value="AMIN"/>
    <property type="match status" value="1"/>
</dbReference>
<dbReference type="InterPro" id="IPR005644">
    <property type="entry name" value="NolW-like"/>
</dbReference>
<dbReference type="SMART" id="SM00965">
    <property type="entry name" value="STN"/>
    <property type="match status" value="1"/>
</dbReference>
<accession>A0A4R3HY31</accession>
<feature type="chain" id="PRO_5020648407" evidence="9">
    <location>
        <begin position="28"/>
        <end position="713"/>
    </location>
</feature>
<evidence type="ECO:0000256" key="7">
    <source>
        <dbReference type="RuleBase" id="RU004003"/>
    </source>
</evidence>
<keyword evidence="6" id="KW-0998">Cell outer membrane</keyword>
<evidence type="ECO:0000256" key="5">
    <source>
        <dbReference type="ARBA" id="ARBA00023136"/>
    </source>
</evidence>
<dbReference type="PRINTS" id="PR00811">
    <property type="entry name" value="BCTERIALGSPD"/>
</dbReference>
<dbReference type="EMBL" id="SLZR01000016">
    <property type="protein sequence ID" value="TCS38226.1"/>
    <property type="molecule type" value="Genomic_DNA"/>
</dbReference>
<evidence type="ECO:0000256" key="2">
    <source>
        <dbReference type="ARBA" id="ARBA00022448"/>
    </source>
</evidence>
<dbReference type="PANTHER" id="PTHR30604:SF1">
    <property type="entry name" value="DNA UTILIZATION PROTEIN HOFQ"/>
    <property type="match status" value="1"/>
</dbReference>
<gene>
    <name evidence="11" type="ORF">BCF53_11637</name>
</gene>
<evidence type="ECO:0000256" key="1">
    <source>
        <dbReference type="ARBA" id="ARBA00004370"/>
    </source>
</evidence>
<dbReference type="Pfam" id="PF00263">
    <property type="entry name" value="Secretin"/>
    <property type="match status" value="1"/>
</dbReference>
<feature type="domain" description="Secretin/TonB short N-terminal" evidence="10">
    <location>
        <begin position="310"/>
        <end position="358"/>
    </location>
</feature>
<evidence type="ECO:0000313" key="12">
    <source>
        <dbReference type="Proteomes" id="UP000295793"/>
    </source>
</evidence>
<evidence type="ECO:0000313" key="11">
    <source>
        <dbReference type="EMBL" id="TCS38226.1"/>
    </source>
</evidence>
<keyword evidence="2 8" id="KW-0813">Transport</keyword>
<dbReference type="InterPro" id="IPR011662">
    <property type="entry name" value="Secretin/TonB_short_N"/>
</dbReference>
<dbReference type="Gene3D" id="2.60.40.3470">
    <property type="match status" value="1"/>
</dbReference>
<dbReference type="AlphaFoldDB" id="A0A4R3HY31"/>
<dbReference type="PANTHER" id="PTHR30604">
    <property type="entry name" value="PROTEIN TRANSPORT PROTEIN HOFQ"/>
    <property type="match status" value="1"/>
</dbReference>
<keyword evidence="3 9" id="KW-0732">Signal</keyword>
<keyword evidence="5" id="KW-0472">Membrane</keyword>
<dbReference type="Proteomes" id="UP000295793">
    <property type="component" value="Unassembled WGS sequence"/>
</dbReference>
<dbReference type="InterPro" id="IPR001775">
    <property type="entry name" value="GspD/PilQ"/>
</dbReference>
<dbReference type="RefSeq" id="WP_132702958.1">
    <property type="nucleotide sequence ID" value="NZ_SLZR01000016.1"/>
</dbReference>
<evidence type="ECO:0000256" key="3">
    <source>
        <dbReference type="ARBA" id="ARBA00022729"/>
    </source>
</evidence>
<dbReference type="InterPro" id="IPR004846">
    <property type="entry name" value="T2SS/T3SS_dom"/>
</dbReference>
<evidence type="ECO:0000256" key="6">
    <source>
        <dbReference type="ARBA" id="ARBA00023237"/>
    </source>
</evidence>
<dbReference type="InterPro" id="IPR051808">
    <property type="entry name" value="Type_IV_pilus_biogenesis"/>
</dbReference>
<dbReference type="Gene3D" id="3.30.1370.130">
    <property type="match status" value="1"/>
</dbReference>
<reference evidence="11 12" key="1">
    <citation type="submission" date="2019-03" db="EMBL/GenBank/DDBJ databases">
        <title>Genomic Encyclopedia of Archaeal and Bacterial Type Strains, Phase II (KMG-II): from individual species to whole genera.</title>
        <authorList>
            <person name="Goeker M."/>
        </authorList>
    </citation>
    <scope>NUCLEOTIDE SEQUENCE [LARGE SCALE GENOMIC DNA]</scope>
    <source>
        <strain evidence="11 12">DSM 15388</strain>
    </source>
</reference>
<keyword evidence="12" id="KW-1185">Reference proteome</keyword>
<dbReference type="InterPro" id="IPR013355">
    <property type="entry name" value="Pilus_4_PilQ"/>
</dbReference>
<organism evidence="11 12">
    <name type="scientific">Reinekea marinisedimentorum</name>
    <dbReference type="NCBI Taxonomy" id="230495"/>
    <lineage>
        <taxon>Bacteria</taxon>
        <taxon>Pseudomonadati</taxon>
        <taxon>Pseudomonadota</taxon>
        <taxon>Gammaproteobacteria</taxon>
        <taxon>Oceanospirillales</taxon>
        <taxon>Saccharospirillaceae</taxon>
        <taxon>Reinekea</taxon>
    </lineage>
</organism>
<dbReference type="GO" id="GO:0009306">
    <property type="term" value="P:protein secretion"/>
    <property type="evidence" value="ECO:0007669"/>
    <property type="project" value="InterPro"/>
</dbReference>
<comment type="caution">
    <text evidence="11">The sequence shown here is derived from an EMBL/GenBank/DDBJ whole genome shotgun (WGS) entry which is preliminary data.</text>
</comment>
<proteinExistence type="inferred from homology"/>
<comment type="similarity">
    <text evidence="7">Belongs to the bacterial secretin family.</text>
</comment>
<dbReference type="GO" id="GO:0009279">
    <property type="term" value="C:cell outer membrane"/>
    <property type="evidence" value="ECO:0007669"/>
    <property type="project" value="UniProtKB-SubCell"/>
</dbReference>
<keyword evidence="4" id="KW-0653">Protein transport</keyword>
<sequence>MKIVKVQEKMKRLGTFFALVLAAKAFAVNLTDFEVLSLSGDRTQVVLTFDGAAPEPVGYSIEDPARISLDFVGASSQLDSKYIQIGSGNTRNAAVLDTGDRVRIVFSLSQLVSYASEVNGNVLSVFIGDGVQSLVSDKPKGPAVTQPAPATAAAPAPKAIAKASNEVSDVDFRRTEAGAGQVAIQFANSGANASVYEEAGDIVIRVEDFEVPSELRRRLDVIDFATAVHYISVFNEDNDAYIRLDVDGAYDYLAYQSDNSMTVEVNQLTEEEAEARLKEKFPYTGEKLSLNFQDVEVRDVLQIMANYVGFNLVASDSISGSITLRLNNVPWDQALDLVLNTNGLDKRQSGNVLRIAPSAELAEQDKLALEARDQAEKLAALRTEYVQINYAKAEDIATIINSADRTTATTTELNQLGQTTVETTGNGFLSSRGSIVVDSRTNTLVITDTATNLEGIRKAIAIFDVPVRQVLIEARIVSARTSIDEGLGVQWGGQIYEDVGSGNFHASGSLDQNANTVDDDGETIDFDDMLAVGLPLDSNTGSFAIGFTQGLFDIELEISALESTGQAEVISQPKVITQDGQQASIFSGQNVAILGELVEAGLKLDVTPQITPDDRVVLNLTVNQDSVSTTSSSGLTAIDTNTVTTQVLVENGATLVLGGVYRVETSWTEDKTPFFGDLPVIGNLFKRETSSDEKSELLIFITPTLIEEDMLFN</sequence>
<feature type="signal peptide" evidence="9">
    <location>
        <begin position="1"/>
        <end position="27"/>
    </location>
</feature>
<protein>
    <submittedName>
        <fullName evidence="11">Type IV pilus assembly protein PilQ</fullName>
    </submittedName>
</protein>
<dbReference type="InterPro" id="IPR021731">
    <property type="entry name" value="AMIN_dom"/>
</dbReference>
<dbReference type="Gene3D" id="3.30.1370.120">
    <property type="match status" value="1"/>
</dbReference>
<evidence type="ECO:0000256" key="9">
    <source>
        <dbReference type="SAM" id="SignalP"/>
    </source>
</evidence>
<dbReference type="InterPro" id="IPR038591">
    <property type="entry name" value="NolW-like_sf"/>
</dbReference>
<dbReference type="Gene3D" id="2.60.40.3500">
    <property type="match status" value="1"/>
</dbReference>
<name>A0A4R3HY31_9GAMM</name>